<dbReference type="InterPro" id="IPR036396">
    <property type="entry name" value="Cyt_P450_sf"/>
</dbReference>
<keyword evidence="5 7" id="KW-0408">Iron</keyword>
<gene>
    <name evidence="9" type="ORF">OG563_06300</name>
</gene>
<dbReference type="InterPro" id="IPR002397">
    <property type="entry name" value="Cyt_P450_B"/>
</dbReference>
<keyword evidence="2 7" id="KW-0349">Heme</keyword>
<evidence type="ECO:0000256" key="3">
    <source>
        <dbReference type="ARBA" id="ARBA00022723"/>
    </source>
</evidence>
<sequence length="418" mass="46408">MRAASRSDSMRGGGQATGGPVDHEVRSFPFSAPTRLDMDPLYARLRREEPISRVRLPYGGEGWLVTRYEDVKQVLADPRFSRAAAVEREDIPRTTPEPARRNSLLSMDPPEHTRLRKLVVKAFTGRRVQALRPRAQQIVDERLDEIERSGPPADLVQLLALPLPVTVICEMLGVPPQDQHRFRDFSDTVLSTTAYTREQISTARAGLEAYLTELVAQRREQPTDDLLGALVAARDDEDRLSEAELVNLGIGLLIAGHETTANQIANFTYVLLTEHEHWELLCGRPELVPSAVEELLRYVQLGAGGSFPRIATEDLVLSGVGIRSGESVFVNTQAANRDETVFDDPEDLDLTRERNSHMAFGHGAHHCLGAQLARVELQVALGSLLRRFPTLRLAVPVDEVPWKSGLLVRGPKALPVAW</sequence>
<dbReference type="PRINTS" id="PR00359">
    <property type="entry name" value="BP450"/>
</dbReference>
<keyword evidence="3 7" id="KW-0479">Metal-binding</keyword>
<evidence type="ECO:0000256" key="7">
    <source>
        <dbReference type="RuleBase" id="RU000461"/>
    </source>
</evidence>
<name>A0ABZ1Z1C4_9NOCA</name>
<comment type="similarity">
    <text evidence="1 7">Belongs to the cytochrome P450 family.</text>
</comment>
<dbReference type="PROSITE" id="PS00086">
    <property type="entry name" value="CYTOCHROME_P450"/>
    <property type="match status" value="1"/>
</dbReference>
<dbReference type="SUPFAM" id="SSF48264">
    <property type="entry name" value="Cytochrome P450"/>
    <property type="match status" value="1"/>
</dbReference>
<accession>A0ABZ1Z1C4</accession>
<dbReference type="RefSeq" id="WP_329412049.1">
    <property type="nucleotide sequence ID" value="NZ_CP109441.1"/>
</dbReference>
<evidence type="ECO:0000256" key="2">
    <source>
        <dbReference type="ARBA" id="ARBA00022617"/>
    </source>
</evidence>
<dbReference type="PANTHER" id="PTHR46696">
    <property type="entry name" value="P450, PUTATIVE (EUROFUNG)-RELATED"/>
    <property type="match status" value="1"/>
</dbReference>
<dbReference type="PRINTS" id="PR00385">
    <property type="entry name" value="P450"/>
</dbReference>
<dbReference type="InterPro" id="IPR017972">
    <property type="entry name" value="Cyt_P450_CS"/>
</dbReference>
<organism evidence="9 10">
    <name type="scientific">Nocardia vinacea</name>
    <dbReference type="NCBI Taxonomy" id="96468"/>
    <lineage>
        <taxon>Bacteria</taxon>
        <taxon>Bacillati</taxon>
        <taxon>Actinomycetota</taxon>
        <taxon>Actinomycetes</taxon>
        <taxon>Mycobacteriales</taxon>
        <taxon>Nocardiaceae</taxon>
        <taxon>Nocardia</taxon>
    </lineage>
</organism>
<feature type="region of interest" description="Disordered" evidence="8">
    <location>
        <begin position="1"/>
        <end position="28"/>
    </location>
</feature>
<dbReference type="Gene3D" id="1.10.630.10">
    <property type="entry name" value="Cytochrome P450"/>
    <property type="match status" value="1"/>
</dbReference>
<dbReference type="Pfam" id="PF00067">
    <property type="entry name" value="p450"/>
    <property type="match status" value="2"/>
</dbReference>
<keyword evidence="6 7" id="KW-0503">Monooxygenase</keyword>
<dbReference type="Proteomes" id="UP001432062">
    <property type="component" value="Chromosome"/>
</dbReference>
<dbReference type="InterPro" id="IPR001128">
    <property type="entry name" value="Cyt_P450"/>
</dbReference>
<keyword evidence="4 7" id="KW-0560">Oxidoreductase</keyword>
<evidence type="ECO:0000256" key="4">
    <source>
        <dbReference type="ARBA" id="ARBA00023002"/>
    </source>
</evidence>
<evidence type="ECO:0000313" key="9">
    <source>
        <dbReference type="EMBL" id="WUV47839.1"/>
    </source>
</evidence>
<keyword evidence="10" id="KW-1185">Reference proteome</keyword>
<evidence type="ECO:0000256" key="5">
    <source>
        <dbReference type="ARBA" id="ARBA00023004"/>
    </source>
</evidence>
<evidence type="ECO:0000256" key="6">
    <source>
        <dbReference type="ARBA" id="ARBA00023033"/>
    </source>
</evidence>
<dbReference type="CDD" id="cd11031">
    <property type="entry name" value="Cyp158A-like"/>
    <property type="match status" value="1"/>
</dbReference>
<dbReference type="PANTHER" id="PTHR46696:SF1">
    <property type="entry name" value="CYTOCHROME P450 YJIB-RELATED"/>
    <property type="match status" value="1"/>
</dbReference>
<evidence type="ECO:0000256" key="1">
    <source>
        <dbReference type="ARBA" id="ARBA00010617"/>
    </source>
</evidence>
<protein>
    <submittedName>
        <fullName evidence="9">Cytochrome P450</fullName>
    </submittedName>
</protein>
<proteinExistence type="inferred from homology"/>
<evidence type="ECO:0000256" key="8">
    <source>
        <dbReference type="SAM" id="MobiDB-lite"/>
    </source>
</evidence>
<evidence type="ECO:0000313" key="10">
    <source>
        <dbReference type="Proteomes" id="UP001432062"/>
    </source>
</evidence>
<reference evidence="9" key="1">
    <citation type="submission" date="2022-10" db="EMBL/GenBank/DDBJ databases">
        <title>The complete genomes of actinobacterial strains from the NBC collection.</title>
        <authorList>
            <person name="Joergensen T.S."/>
            <person name="Alvarez Arevalo M."/>
            <person name="Sterndorff E.B."/>
            <person name="Faurdal D."/>
            <person name="Vuksanovic O."/>
            <person name="Mourched A.-S."/>
            <person name="Charusanti P."/>
            <person name="Shaw S."/>
            <person name="Blin K."/>
            <person name="Weber T."/>
        </authorList>
    </citation>
    <scope>NUCLEOTIDE SEQUENCE</scope>
    <source>
        <strain evidence="9">NBC_01482</strain>
    </source>
</reference>
<dbReference type="EMBL" id="CP109441">
    <property type="protein sequence ID" value="WUV47839.1"/>
    <property type="molecule type" value="Genomic_DNA"/>
</dbReference>